<accession>M1Q770</accession>
<protein>
    <submittedName>
        <fullName evidence="1">Uncharacterized protein</fullName>
    </submittedName>
</protein>
<dbReference type="Proteomes" id="UP000011718">
    <property type="component" value="Chromosome"/>
</dbReference>
<evidence type="ECO:0000313" key="2">
    <source>
        <dbReference type="Proteomes" id="UP000011718"/>
    </source>
</evidence>
<gene>
    <name evidence="1" type="ORF">MmTuc01_0568</name>
</gene>
<organism evidence="1 2">
    <name type="scientific">Methanosarcina mazei Tuc01</name>
    <dbReference type="NCBI Taxonomy" id="1236903"/>
    <lineage>
        <taxon>Archaea</taxon>
        <taxon>Methanobacteriati</taxon>
        <taxon>Methanobacteriota</taxon>
        <taxon>Stenosarchaea group</taxon>
        <taxon>Methanomicrobia</taxon>
        <taxon>Methanosarcinales</taxon>
        <taxon>Methanosarcinaceae</taxon>
        <taxon>Methanosarcina</taxon>
    </lineage>
</organism>
<dbReference type="AlphaFoldDB" id="M1Q770"/>
<proteinExistence type="predicted"/>
<dbReference type="HOGENOM" id="CLU_3113083_0_0_2"/>
<reference evidence="1 2" key="1">
    <citation type="journal article" date="2013" name="Genome Announc.">
        <title>Complete Genome of a Methanosarcina mazei Strain Isolated from Sediment Samples from an Amazonian Flooded Area.</title>
        <authorList>
            <person name="Assis das Gracas D."/>
            <person name="Thiago Juca Ramos R."/>
            <person name="Vieira Araujo A.C."/>
            <person name="Zahlouth R."/>
            <person name="Ribeiro Carneiro A."/>
            <person name="Souza Lopes T."/>
            <person name="Azevedo Barauna R."/>
            <person name="Azevedo V."/>
            <person name="Cruz Schneider M.P."/>
            <person name="Pellizari V.H."/>
            <person name="Silva A."/>
        </authorList>
    </citation>
    <scope>NUCLEOTIDE SEQUENCE [LARGE SCALE GENOMIC DNA]</scope>
    <source>
        <strain evidence="1 2">Tuc01</strain>
    </source>
</reference>
<evidence type="ECO:0000313" key="1">
    <source>
        <dbReference type="EMBL" id="AGF95988.1"/>
    </source>
</evidence>
<dbReference type="EMBL" id="CP004144">
    <property type="protein sequence ID" value="AGF95988.1"/>
    <property type="molecule type" value="Genomic_DNA"/>
</dbReference>
<name>M1Q770_METMZ</name>
<dbReference type="KEGG" id="mmaz:MmTuc01_0568"/>
<sequence>MLENMVITPQMAKVYPAGVMSSSLKLLPPLKDEKKMLKICETAVTKKMIL</sequence>
<dbReference type="BioCyc" id="MMAZ1236903:G139K-539-MONOMER"/>